<organism evidence="2 3">
    <name type="scientific">Forsythia ovata</name>
    <dbReference type="NCBI Taxonomy" id="205694"/>
    <lineage>
        <taxon>Eukaryota</taxon>
        <taxon>Viridiplantae</taxon>
        <taxon>Streptophyta</taxon>
        <taxon>Embryophyta</taxon>
        <taxon>Tracheophyta</taxon>
        <taxon>Spermatophyta</taxon>
        <taxon>Magnoliopsida</taxon>
        <taxon>eudicotyledons</taxon>
        <taxon>Gunneridae</taxon>
        <taxon>Pentapetalae</taxon>
        <taxon>asterids</taxon>
        <taxon>lamiids</taxon>
        <taxon>Lamiales</taxon>
        <taxon>Oleaceae</taxon>
        <taxon>Forsythieae</taxon>
        <taxon>Forsythia</taxon>
    </lineage>
</organism>
<name>A0ABD1PFJ7_9LAMI</name>
<dbReference type="EMBL" id="JBFOLJ010000020">
    <property type="protein sequence ID" value="KAL2462642.1"/>
    <property type="molecule type" value="Genomic_DNA"/>
</dbReference>
<evidence type="ECO:0000313" key="3">
    <source>
        <dbReference type="Proteomes" id="UP001604277"/>
    </source>
</evidence>
<feature type="compositionally biased region" description="Basic and acidic residues" evidence="1">
    <location>
        <begin position="1"/>
        <end position="16"/>
    </location>
</feature>
<keyword evidence="3" id="KW-1185">Reference proteome</keyword>
<comment type="caution">
    <text evidence="2">The sequence shown here is derived from an EMBL/GenBank/DDBJ whole genome shotgun (WGS) entry which is preliminary data.</text>
</comment>
<evidence type="ECO:0000256" key="1">
    <source>
        <dbReference type="SAM" id="MobiDB-lite"/>
    </source>
</evidence>
<dbReference type="Proteomes" id="UP001604277">
    <property type="component" value="Unassembled WGS sequence"/>
</dbReference>
<sequence length="117" mass="13236">MVKIRENRREGPKEFENLQDAATSSFPMGVEGVGWGGTIWVKCTTGLVQVQVRYVVRLSWPKLPKGPIQVCLGQIRLEEILKNGTKPPIWEVGRYAPKYTTPFLGTLKRLKNDVPKN</sequence>
<gene>
    <name evidence="2" type="ORF">Fot_53879</name>
</gene>
<evidence type="ECO:0000313" key="2">
    <source>
        <dbReference type="EMBL" id="KAL2462642.1"/>
    </source>
</evidence>
<dbReference type="AlphaFoldDB" id="A0ABD1PFJ7"/>
<proteinExistence type="predicted"/>
<protein>
    <submittedName>
        <fullName evidence="2">Uncharacterized protein</fullName>
    </submittedName>
</protein>
<accession>A0ABD1PFJ7</accession>
<reference evidence="3" key="1">
    <citation type="submission" date="2024-07" db="EMBL/GenBank/DDBJ databases">
        <title>Two chromosome-level genome assemblies of Korean endemic species Abeliophyllum distichum and Forsythia ovata (Oleaceae).</title>
        <authorList>
            <person name="Jang H."/>
        </authorList>
    </citation>
    <scope>NUCLEOTIDE SEQUENCE [LARGE SCALE GENOMIC DNA]</scope>
</reference>
<feature type="region of interest" description="Disordered" evidence="1">
    <location>
        <begin position="1"/>
        <end position="20"/>
    </location>
</feature>